<reference evidence="2 3" key="1">
    <citation type="submission" date="2024-04" db="EMBL/GenBank/DDBJ databases">
        <title>draft genome sequnece of Paenibacillus filicis.</title>
        <authorList>
            <person name="Kim D.-U."/>
        </authorList>
    </citation>
    <scope>NUCLEOTIDE SEQUENCE [LARGE SCALE GENOMIC DNA]</scope>
    <source>
        <strain evidence="2 3">KACC14197</strain>
    </source>
</reference>
<gene>
    <name evidence="2" type="ORF">WMW72_15335</name>
</gene>
<dbReference type="RefSeq" id="WP_341416379.1">
    <property type="nucleotide sequence ID" value="NZ_JBBPCC010000009.1"/>
</dbReference>
<dbReference type="SUPFAM" id="SSF54909">
    <property type="entry name" value="Dimeric alpha+beta barrel"/>
    <property type="match status" value="1"/>
</dbReference>
<dbReference type="Gene3D" id="3.30.70.100">
    <property type="match status" value="1"/>
</dbReference>
<protein>
    <submittedName>
        <fullName evidence="2">DUF1330 domain-containing protein</fullName>
    </submittedName>
</protein>
<accession>A0ABU9DK71</accession>
<sequence length="103" mass="12121">MVWVLVTMTPNEQEPEALERYKERAKTVRDEYGAKAFRRWDAEERLVGSFPDTSIRLLQFDSEEQVKGWLEDPRYAEVVPDREKAFSSVTVTILRDLDEKAVR</sequence>
<dbReference type="InterPro" id="IPR011008">
    <property type="entry name" value="Dimeric_a/b-barrel"/>
</dbReference>
<dbReference type="InterPro" id="IPR010753">
    <property type="entry name" value="DUF1330"/>
</dbReference>
<evidence type="ECO:0000313" key="2">
    <source>
        <dbReference type="EMBL" id="MEK8129278.1"/>
    </source>
</evidence>
<dbReference type="Proteomes" id="UP001469365">
    <property type="component" value="Unassembled WGS sequence"/>
</dbReference>
<evidence type="ECO:0000313" key="3">
    <source>
        <dbReference type="Proteomes" id="UP001469365"/>
    </source>
</evidence>
<dbReference type="EMBL" id="JBBPCC010000009">
    <property type="protein sequence ID" value="MEK8129278.1"/>
    <property type="molecule type" value="Genomic_DNA"/>
</dbReference>
<comment type="caution">
    <text evidence="2">The sequence shown here is derived from an EMBL/GenBank/DDBJ whole genome shotgun (WGS) entry which is preliminary data.</text>
</comment>
<organism evidence="2 3">
    <name type="scientific">Paenibacillus filicis</name>
    <dbReference type="NCBI Taxonomy" id="669464"/>
    <lineage>
        <taxon>Bacteria</taxon>
        <taxon>Bacillati</taxon>
        <taxon>Bacillota</taxon>
        <taxon>Bacilli</taxon>
        <taxon>Bacillales</taxon>
        <taxon>Paenibacillaceae</taxon>
        <taxon>Paenibacillus</taxon>
    </lineage>
</organism>
<dbReference type="Pfam" id="PF07045">
    <property type="entry name" value="DUF1330"/>
    <property type="match status" value="1"/>
</dbReference>
<keyword evidence="3" id="KW-1185">Reference proteome</keyword>
<feature type="domain" description="DUF1330" evidence="1">
    <location>
        <begin position="13"/>
        <end position="90"/>
    </location>
</feature>
<name>A0ABU9DK71_9BACL</name>
<proteinExistence type="predicted"/>
<evidence type="ECO:0000259" key="1">
    <source>
        <dbReference type="Pfam" id="PF07045"/>
    </source>
</evidence>